<dbReference type="Pfam" id="PF02321">
    <property type="entry name" value="OEP"/>
    <property type="match status" value="2"/>
</dbReference>
<keyword evidence="3" id="KW-0732">Signal</keyword>
<dbReference type="Proteomes" id="UP000094626">
    <property type="component" value="Chromosome"/>
</dbReference>
<evidence type="ECO:0000313" key="5">
    <source>
        <dbReference type="Proteomes" id="UP000094626"/>
    </source>
</evidence>
<evidence type="ECO:0000313" key="4">
    <source>
        <dbReference type="EMBL" id="AOR76413.1"/>
    </source>
</evidence>
<dbReference type="SUPFAM" id="SSF56954">
    <property type="entry name" value="Outer membrane efflux proteins (OEP)"/>
    <property type="match status" value="1"/>
</dbReference>
<dbReference type="AlphaFoldDB" id="A0A1D8A2P6"/>
<feature type="coiled-coil region" evidence="2">
    <location>
        <begin position="146"/>
        <end position="204"/>
    </location>
</feature>
<sequence length="422" mass="44798">MSDPIGSRRLRKALPAVASIGWALAASSAQAQTAPPFAQLYLDTREAPRQVELDAEIHRAEGLALQAHARPNPTVSVMTENVAGQTPYRGFDRSENTLQLNQAIEIGGKRASRIAAGTAGVAAAQARTREARLAYAYDLAMAYGAAEIADRRIELAEEEVDEASGDMRAVQALVQAGKEARLRALQVETEVNALRSLVDAAKAERVGAYARLAALAGDDAGFTSLAEPLLPRFEARTGYGPIDPLETAPYVAAQAEREAARQRVSAARRQANPDVTVSVGVRRLEIDKANALIAGVSVPLPLFDRNRGNVNAAEADLRAAEARNAGMLLNVKAEIAASLALNEAADARIAAADRTLRTAEEAYRLARIAYEAGKSPLLELLAARHEVGVARGVILDAAAARLESRARLARLEGTTITGEPVQ</sequence>
<protein>
    <submittedName>
        <fullName evidence="4">Metal transporter</fullName>
    </submittedName>
</protein>
<evidence type="ECO:0000256" key="1">
    <source>
        <dbReference type="ARBA" id="ARBA00007613"/>
    </source>
</evidence>
<dbReference type="Gene3D" id="1.20.1600.10">
    <property type="entry name" value="Outer membrane efflux proteins (OEP)"/>
    <property type="match status" value="1"/>
</dbReference>
<keyword evidence="5" id="KW-1185">Reference proteome</keyword>
<keyword evidence="2" id="KW-0175">Coiled coil</keyword>
<evidence type="ECO:0000256" key="2">
    <source>
        <dbReference type="SAM" id="Coils"/>
    </source>
</evidence>
<dbReference type="PANTHER" id="PTHR30203">
    <property type="entry name" value="OUTER MEMBRANE CATION EFFLUX PROTEIN"/>
    <property type="match status" value="1"/>
</dbReference>
<dbReference type="GO" id="GO:0015562">
    <property type="term" value="F:efflux transmembrane transporter activity"/>
    <property type="evidence" value="ECO:0007669"/>
    <property type="project" value="InterPro"/>
</dbReference>
<dbReference type="EMBL" id="CP017075">
    <property type="protein sequence ID" value="AOR76413.1"/>
    <property type="molecule type" value="Genomic_DNA"/>
</dbReference>
<dbReference type="InterPro" id="IPR010131">
    <property type="entry name" value="MdtP/NodT-like"/>
</dbReference>
<dbReference type="KEGG" id="nre:BES08_06345"/>
<organism evidence="4 5">
    <name type="scientific">Novosphingobium resinovorum</name>
    <dbReference type="NCBI Taxonomy" id="158500"/>
    <lineage>
        <taxon>Bacteria</taxon>
        <taxon>Pseudomonadati</taxon>
        <taxon>Pseudomonadota</taxon>
        <taxon>Alphaproteobacteria</taxon>
        <taxon>Sphingomonadales</taxon>
        <taxon>Sphingomonadaceae</taxon>
        <taxon>Novosphingobium</taxon>
    </lineage>
</organism>
<dbReference type="InterPro" id="IPR003423">
    <property type="entry name" value="OMP_efflux"/>
</dbReference>
<dbReference type="RefSeq" id="WP_069707868.1">
    <property type="nucleotide sequence ID" value="NZ_CP017075.1"/>
</dbReference>
<evidence type="ECO:0000256" key="3">
    <source>
        <dbReference type="SAM" id="SignalP"/>
    </source>
</evidence>
<comment type="similarity">
    <text evidence="1">Belongs to the outer membrane factor (OMF) (TC 1.B.17) family.</text>
</comment>
<proteinExistence type="inferred from homology"/>
<feature type="coiled-coil region" evidence="2">
    <location>
        <begin position="303"/>
        <end position="362"/>
    </location>
</feature>
<reference evidence="5" key="1">
    <citation type="journal article" date="2017" name="J. Biotechnol.">
        <title>Complete genome sequence of Novosphingobium resinovorum SA1, a versatile xenobiotic-degrading bacterium capable of utilizing sulfanilic acid.</title>
        <authorList>
            <person name="Hegedus B."/>
            <person name="Kos P.B."/>
            <person name="Balint B."/>
            <person name="Maroti G."/>
            <person name="Gan H.M."/>
            <person name="Perei K."/>
            <person name="Rakhely G."/>
        </authorList>
    </citation>
    <scope>NUCLEOTIDE SEQUENCE [LARGE SCALE GENOMIC DNA]</scope>
    <source>
        <strain evidence="5">SA1</strain>
    </source>
</reference>
<feature type="chain" id="PRO_5009104640" evidence="3">
    <location>
        <begin position="32"/>
        <end position="422"/>
    </location>
</feature>
<name>A0A1D8A2P6_9SPHN</name>
<dbReference type="OrthoDB" id="9791261at2"/>
<feature type="signal peptide" evidence="3">
    <location>
        <begin position="1"/>
        <end position="31"/>
    </location>
</feature>
<accession>A0A1D8A2P6</accession>
<gene>
    <name evidence="4" type="ORF">BES08_06345</name>
</gene>
<dbReference type="PANTHER" id="PTHR30203:SF24">
    <property type="entry name" value="BLR4935 PROTEIN"/>
    <property type="match status" value="1"/>
</dbReference>